<dbReference type="Proteomes" id="UP000635477">
    <property type="component" value="Unassembled WGS sequence"/>
</dbReference>
<accession>A0A8H4UNM4</accession>
<feature type="domain" description="Apple" evidence="3">
    <location>
        <begin position="408"/>
        <end position="463"/>
    </location>
</feature>
<organism evidence="4 5">
    <name type="scientific">Fusarium zealandicum</name>
    <dbReference type="NCBI Taxonomy" id="1053134"/>
    <lineage>
        <taxon>Eukaryota</taxon>
        <taxon>Fungi</taxon>
        <taxon>Dikarya</taxon>
        <taxon>Ascomycota</taxon>
        <taxon>Pezizomycotina</taxon>
        <taxon>Sordariomycetes</taxon>
        <taxon>Hypocreomycetidae</taxon>
        <taxon>Hypocreales</taxon>
        <taxon>Nectriaceae</taxon>
        <taxon>Fusarium</taxon>
        <taxon>Fusarium staphyleae species complex</taxon>
    </lineage>
</organism>
<keyword evidence="5" id="KW-1185">Reference proteome</keyword>
<sequence>MRSVVALAALALSGAVDLAAASVCKPRSTTSLDTSASLTISATETSSGATGQPTESSPVVRVVKNLVVGGRFKRDPENPGDVPGFEVTGQVQINDDGGYTGDGSQDPGCAEMSVRSQSPVGKHRRDLTDLAGISQLLPQLNVATPYTVRFFYAVVTAPRAMSICSLRATFGGDTLWSTIILSTGSSVSYSEVLMATSVPQAQSSFSIQASCWSGGFATILVDSLFISNQVTPETIKDVKIDNGDGDIIDPVTSTASPEQQTTTVNTEDGHTTTQDDAERTTSHPVDEQSTQDNTHETTSTWVDSSDITSLPVDEHSTTSYAQETTETGEYEHTATSTRESDTTEQRSMTSTWEESGFTTTTKPTGTTTSEEPTTTESVMPQCTLALSDGCSFIGGGNCANNGVQQKTFFINENEYPWYVDTWHCEALCSHMPGRCKSSAWDDNTNRCIFSSLSIHDNLFNIDPSKGVSRSWQEQSCFKCFCHDMDRDQYFATVSVSVTSAYTETMAGAATSTLDESTDATPTEAPSCSSENLVTNPGFESLEQNDGWEFHGQSQVQINNDIGPVRSGKRSGFLRWPTNIQAGFKQTIGGLVPGAYYQISYGHRTAFGDHLPYYECDILVRFNDKNVDDFDPFYDSRAWTEYRYRENPPVIASTESAELTFALSCNNDPADFAILMDDVVVERVCK</sequence>
<feature type="compositionally biased region" description="Basic and acidic residues" evidence="1">
    <location>
        <begin position="276"/>
        <end position="286"/>
    </location>
</feature>
<feature type="region of interest" description="Disordered" evidence="1">
    <location>
        <begin position="237"/>
        <end position="377"/>
    </location>
</feature>
<gene>
    <name evidence="4" type="ORF">FZEAL_3903</name>
</gene>
<reference evidence="4" key="1">
    <citation type="journal article" date="2020" name="BMC Genomics">
        <title>Correction to: Identification and distribution of gene clusters required for synthesis of sphingolipid metabolism inhibitors in diverse species of the filamentous fungus Fusarium.</title>
        <authorList>
            <person name="Kim H.S."/>
            <person name="Lohmar J.M."/>
            <person name="Busman M."/>
            <person name="Brown D.W."/>
            <person name="Naumann T.A."/>
            <person name="Divon H.H."/>
            <person name="Lysoe E."/>
            <person name="Uhlig S."/>
            <person name="Proctor R.H."/>
        </authorList>
    </citation>
    <scope>NUCLEOTIDE SEQUENCE</scope>
    <source>
        <strain evidence="4">NRRL 22465</strain>
    </source>
</reference>
<name>A0A8H4UNM4_9HYPO</name>
<evidence type="ECO:0000313" key="4">
    <source>
        <dbReference type="EMBL" id="KAF4980041.1"/>
    </source>
</evidence>
<comment type="caution">
    <text evidence="4">The sequence shown here is derived from an EMBL/GenBank/DDBJ whole genome shotgun (WGS) entry which is preliminary data.</text>
</comment>
<feature type="compositionally biased region" description="Polar residues" evidence="1">
    <location>
        <begin position="317"/>
        <end position="337"/>
    </location>
</feature>
<dbReference type="AlphaFoldDB" id="A0A8H4UNM4"/>
<dbReference type="Pfam" id="PF00024">
    <property type="entry name" value="PAN_1"/>
    <property type="match status" value="1"/>
</dbReference>
<evidence type="ECO:0000256" key="2">
    <source>
        <dbReference type="SAM" id="SignalP"/>
    </source>
</evidence>
<reference evidence="4" key="2">
    <citation type="submission" date="2020-05" db="EMBL/GenBank/DDBJ databases">
        <authorList>
            <person name="Kim H.-S."/>
            <person name="Proctor R.H."/>
            <person name="Brown D.W."/>
        </authorList>
    </citation>
    <scope>NUCLEOTIDE SEQUENCE</scope>
    <source>
        <strain evidence="4">NRRL 22465</strain>
    </source>
</reference>
<evidence type="ECO:0000313" key="5">
    <source>
        <dbReference type="Proteomes" id="UP000635477"/>
    </source>
</evidence>
<evidence type="ECO:0000256" key="1">
    <source>
        <dbReference type="SAM" id="MobiDB-lite"/>
    </source>
</evidence>
<feature type="region of interest" description="Disordered" evidence="1">
    <location>
        <begin position="93"/>
        <end position="121"/>
    </location>
</feature>
<dbReference type="InterPro" id="IPR003609">
    <property type="entry name" value="Pan_app"/>
</dbReference>
<keyword evidence="2" id="KW-0732">Signal</keyword>
<feature type="compositionally biased region" description="Polar residues" evidence="1">
    <location>
        <begin position="251"/>
        <end position="274"/>
    </location>
</feature>
<feature type="compositionally biased region" description="Polar residues" evidence="1">
    <location>
        <begin position="287"/>
        <end position="308"/>
    </location>
</feature>
<feature type="signal peptide" evidence="2">
    <location>
        <begin position="1"/>
        <end position="21"/>
    </location>
</feature>
<dbReference type="OrthoDB" id="5105532at2759"/>
<feature type="compositionally biased region" description="Low complexity" evidence="1">
    <location>
        <begin position="353"/>
        <end position="376"/>
    </location>
</feature>
<protein>
    <recommendedName>
        <fullName evidence="3">Apple domain-containing protein</fullName>
    </recommendedName>
</protein>
<evidence type="ECO:0000259" key="3">
    <source>
        <dbReference type="Pfam" id="PF00024"/>
    </source>
</evidence>
<dbReference type="EMBL" id="JABEYC010000260">
    <property type="protein sequence ID" value="KAF4980041.1"/>
    <property type="molecule type" value="Genomic_DNA"/>
</dbReference>
<feature type="chain" id="PRO_5034669916" description="Apple domain-containing protein" evidence="2">
    <location>
        <begin position="22"/>
        <end position="685"/>
    </location>
</feature>
<proteinExistence type="predicted"/>